<dbReference type="PANTHER" id="PTHR44591">
    <property type="entry name" value="STRESS RESPONSE REGULATOR PROTEIN 1"/>
    <property type="match status" value="1"/>
</dbReference>
<sequence length="328" mass="36919">MRILAVDDDPIILELLSELLATMDTEHDVMTADSAIDALELLARPETEPFDCFLLDIQMPGMDGIELCRKLRETTQYARVPVLMITAMSDKNYIDNAFTAGATDYVTKPFDITELRFRIKNAESRVSGDSALTKKIFAVQRSEAKTGDPNEKVSLNEPVPIMDVDGVIDYFAFENYVTQLSRGSLFGSTVFAFSIRRIQELYNQSTAFGFECLITDTSEAISDCLKPHQFLISYAGNGTFVCVVEGGHRPDLDRLTDQINLAIHDMDLHFCDGRKLDFRLCAGQAFRLIWRAGRNVIDAVLEAHASAEEEAIRREKMQDEYWLSERAG</sequence>
<dbReference type="InterPro" id="IPR001789">
    <property type="entry name" value="Sig_transdc_resp-reg_receiver"/>
</dbReference>
<comment type="caution">
    <text evidence="4">The sequence shown here is derived from an EMBL/GenBank/DDBJ whole genome shotgun (WGS) entry which is preliminary data.</text>
</comment>
<dbReference type="Pfam" id="PF00072">
    <property type="entry name" value="Response_reg"/>
    <property type="match status" value="1"/>
</dbReference>
<evidence type="ECO:0000259" key="3">
    <source>
        <dbReference type="PROSITE" id="PS50110"/>
    </source>
</evidence>
<keyword evidence="5" id="KW-1185">Reference proteome</keyword>
<name>A0ABY2X551_9RHOB</name>
<dbReference type="InterPro" id="IPR011006">
    <property type="entry name" value="CheY-like_superfamily"/>
</dbReference>
<dbReference type="PANTHER" id="PTHR44591:SF3">
    <property type="entry name" value="RESPONSE REGULATORY DOMAIN-CONTAINING PROTEIN"/>
    <property type="match status" value="1"/>
</dbReference>
<feature type="domain" description="Response regulatory" evidence="3">
    <location>
        <begin position="2"/>
        <end position="123"/>
    </location>
</feature>
<dbReference type="EMBL" id="VCPC01000004">
    <property type="protein sequence ID" value="TMV10581.1"/>
    <property type="molecule type" value="Genomic_DNA"/>
</dbReference>
<reference evidence="4 5" key="1">
    <citation type="submission" date="2019-05" db="EMBL/GenBank/DDBJ databases">
        <title>Marivita sp. nov. isolated from sea sediment.</title>
        <authorList>
            <person name="Kim W."/>
        </authorList>
    </citation>
    <scope>NUCLEOTIDE SEQUENCE [LARGE SCALE GENOMIC DNA]</scope>
    <source>
        <strain evidence="4 5">CAU 1492</strain>
    </source>
</reference>
<dbReference type="PROSITE" id="PS50110">
    <property type="entry name" value="RESPONSE_REGULATORY"/>
    <property type="match status" value="1"/>
</dbReference>
<evidence type="ECO:0000313" key="4">
    <source>
        <dbReference type="EMBL" id="TMV10581.1"/>
    </source>
</evidence>
<accession>A0ABY2X551</accession>
<dbReference type="SMART" id="SM00448">
    <property type="entry name" value="REC"/>
    <property type="match status" value="1"/>
</dbReference>
<evidence type="ECO:0000256" key="2">
    <source>
        <dbReference type="PROSITE-ProRule" id="PRU00169"/>
    </source>
</evidence>
<evidence type="ECO:0000313" key="5">
    <source>
        <dbReference type="Proteomes" id="UP001191082"/>
    </source>
</evidence>
<dbReference type="Gene3D" id="3.40.50.2300">
    <property type="match status" value="1"/>
</dbReference>
<evidence type="ECO:0000256" key="1">
    <source>
        <dbReference type="ARBA" id="ARBA00022553"/>
    </source>
</evidence>
<dbReference type="SUPFAM" id="SSF52172">
    <property type="entry name" value="CheY-like"/>
    <property type="match status" value="1"/>
</dbReference>
<feature type="modified residue" description="4-aspartylphosphate" evidence="2">
    <location>
        <position position="56"/>
    </location>
</feature>
<dbReference type="RefSeq" id="WP_138865155.1">
    <property type="nucleotide sequence ID" value="NZ_VCPC01000004.1"/>
</dbReference>
<organism evidence="4 5">
    <name type="scientific">Arenibacterium halophilum</name>
    <dbReference type="NCBI Taxonomy" id="2583821"/>
    <lineage>
        <taxon>Bacteria</taxon>
        <taxon>Pseudomonadati</taxon>
        <taxon>Pseudomonadota</taxon>
        <taxon>Alphaproteobacteria</taxon>
        <taxon>Rhodobacterales</taxon>
        <taxon>Paracoccaceae</taxon>
        <taxon>Arenibacterium</taxon>
    </lineage>
</organism>
<gene>
    <name evidence="4" type="ORF">FGK64_17525</name>
</gene>
<proteinExistence type="predicted"/>
<dbReference type="Proteomes" id="UP001191082">
    <property type="component" value="Unassembled WGS sequence"/>
</dbReference>
<dbReference type="InterPro" id="IPR050595">
    <property type="entry name" value="Bact_response_regulator"/>
</dbReference>
<keyword evidence="1 2" id="KW-0597">Phosphoprotein</keyword>
<protein>
    <submittedName>
        <fullName evidence="4">Response regulator</fullName>
    </submittedName>
</protein>